<reference evidence="1 2" key="1">
    <citation type="submission" date="2014-01" db="EMBL/GenBank/DDBJ databases">
        <title>Full genme sequencing of cellulolytic bacterium Gynuella sunshinyii YC6258T gen. nov., sp. nov.</title>
        <authorList>
            <person name="Khan H."/>
            <person name="Chung E.J."/>
            <person name="Chung Y.R."/>
        </authorList>
    </citation>
    <scope>NUCLEOTIDE SEQUENCE [LARGE SCALE GENOMIC DNA]</scope>
    <source>
        <strain evidence="1 2">YC6258</strain>
    </source>
</reference>
<dbReference type="HOGENOM" id="CLU_2935068_0_0_6"/>
<dbReference type="KEGG" id="gsn:YC6258_05919"/>
<dbReference type="AlphaFoldDB" id="A0A0C5VX84"/>
<organism evidence="1 2">
    <name type="scientific">Gynuella sunshinyii YC6258</name>
    <dbReference type="NCBI Taxonomy" id="1445510"/>
    <lineage>
        <taxon>Bacteria</taxon>
        <taxon>Pseudomonadati</taxon>
        <taxon>Pseudomonadota</taxon>
        <taxon>Gammaproteobacteria</taxon>
        <taxon>Oceanospirillales</taxon>
        <taxon>Saccharospirillaceae</taxon>
        <taxon>Gynuella</taxon>
    </lineage>
</organism>
<dbReference type="EMBL" id="CP007142">
    <property type="protein sequence ID" value="AJQ97943.1"/>
    <property type="molecule type" value="Genomic_DNA"/>
</dbReference>
<keyword evidence="2" id="KW-1185">Reference proteome</keyword>
<proteinExistence type="predicted"/>
<gene>
    <name evidence="1" type="ORF">YC6258_05919</name>
</gene>
<sequence>MVVITSAVLFDLDDAIMLIYSSRSSLILISHRISAVRCRLPYWLSMSVKFEAFAQNGDGR</sequence>
<accession>A0A0C5VX84</accession>
<name>A0A0C5VX84_9GAMM</name>
<dbReference type="Proteomes" id="UP000032266">
    <property type="component" value="Chromosome"/>
</dbReference>
<protein>
    <submittedName>
        <fullName evidence="1">Uncharacterized protein</fullName>
    </submittedName>
</protein>
<evidence type="ECO:0000313" key="2">
    <source>
        <dbReference type="Proteomes" id="UP000032266"/>
    </source>
</evidence>
<evidence type="ECO:0000313" key="1">
    <source>
        <dbReference type="EMBL" id="AJQ97943.1"/>
    </source>
</evidence>